<dbReference type="PANTHER" id="PTHR11318:SF4">
    <property type="entry name" value="GUANYLATE CYCLASE ACTIVATOR 2B"/>
    <property type="match status" value="1"/>
</dbReference>
<organism evidence="9 10">
    <name type="scientific">Acanthochromis polyacanthus</name>
    <name type="common">spiny chromis</name>
    <dbReference type="NCBI Taxonomy" id="80966"/>
    <lineage>
        <taxon>Eukaryota</taxon>
        <taxon>Metazoa</taxon>
        <taxon>Chordata</taxon>
        <taxon>Craniata</taxon>
        <taxon>Vertebrata</taxon>
        <taxon>Euteleostomi</taxon>
        <taxon>Actinopterygii</taxon>
        <taxon>Neopterygii</taxon>
        <taxon>Teleostei</taxon>
        <taxon>Neoteleostei</taxon>
        <taxon>Acanthomorphata</taxon>
        <taxon>Ovalentaria</taxon>
        <taxon>Pomacentridae</taxon>
        <taxon>Acanthochromis</taxon>
    </lineage>
</organism>
<evidence type="ECO:0000256" key="2">
    <source>
        <dbReference type="ARBA" id="ARBA00009883"/>
    </source>
</evidence>
<reference evidence="9" key="1">
    <citation type="submission" date="2025-08" db="UniProtKB">
        <authorList>
            <consortium name="Ensembl"/>
        </authorList>
    </citation>
    <scope>IDENTIFICATION</scope>
</reference>
<accession>A0A3Q1FKG7</accession>
<dbReference type="GO" id="GO:0005576">
    <property type="term" value="C:extracellular region"/>
    <property type="evidence" value="ECO:0007669"/>
    <property type="project" value="UniProtKB-SubCell"/>
</dbReference>
<protein>
    <recommendedName>
        <fullName evidence="7">Guanylate cyclase activator 2B</fullName>
    </recommendedName>
</protein>
<evidence type="ECO:0000256" key="1">
    <source>
        <dbReference type="ARBA" id="ARBA00004613"/>
    </source>
</evidence>
<comment type="subcellular location">
    <subcellularLocation>
        <location evidence="1">Secreted</location>
    </subcellularLocation>
</comment>
<evidence type="ECO:0000256" key="3">
    <source>
        <dbReference type="ARBA" id="ARBA00022525"/>
    </source>
</evidence>
<dbReference type="InterPro" id="IPR000879">
    <property type="entry name" value="Guanylin"/>
</dbReference>
<dbReference type="Proteomes" id="UP000257200">
    <property type="component" value="Unplaced"/>
</dbReference>
<dbReference type="GO" id="GO:0030250">
    <property type="term" value="F:guanylate cyclase activator activity"/>
    <property type="evidence" value="ECO:0007669"/>
    <property type="project" value="InterPro"/>
</dbReference>
<feature type="signal peptide" evidence="8">
    <location>
        <begin position="1"/>
        <end position="19"/>
    </location>
</feature>
<evidence type="ECO:0000256" key="5">
    <source>
        <dbReference type="ARBA" id="ARBA00023157"/>
    </source>
</evidence>
<dbReference type="Gene3D" id="3.90.1450.10">
    <property type="entry name" value="Guanylin"/>
    <property type="match status" value="1"/>
</dbReference>
<feature type="chain" id="PRO_5018590310" description="Guanylate cyclase activator 2B" evidence="8">
    <location>
        <begin position="20"/>
        <end position="104"/>
    </location>
</feature>
<dbReference type="InterPro" id="IPR036382">
    <property type="entry name" value="Guanylin_sf"/>
</dbReference>
<sequence>MRALSVILVVVLLCTGALGVQVMVGDRSFPLEAVKELKELMDLDEMNPQLTKDVVEDTCADPLLPQVFESVCADEVERKPVFYELVFQNIDQCETCSFDGCTGC</sequence>
<reference evidence="9" key="2">
    <citation type="submission" date="2025-09" db="UniProtKB">
        <authorList>
            <consortium name="Ensembl"/>
        </authorList>
    </citation>
    <scope>IDENTIFICATION</scope>
</reference>
<dbReference type="InParanoid" id="A0A3Q1FKG7"/>
<keyword evidence="5" id="KW-1015">Disulfide bond</keyword>
<proteinExistence type="inferred from homology"/>
<evidence type="ECO:0000256" key="7">
    <source>
        <dbReference type="ARBA" id="ARBA00041176"/>
    </source>
</evidence>
<dbReference type="Pfam" id="PF02058">
    <property type="entry name" value="Guanylin"/>
    <property type="match status" value="1"/>
</dbReference>
<evidence type="ECO:0000256" key="4">
    <source>
        <dbReference type="ARBA" id="ARBA00022729"/>
    </source>
</evidence>
<dbReference type="PANTHER" id="PTHR11318">
    <property type="entry name" value="GUANYLIN FAMILY MEMBER"/>
    <property type="match status" value="1"/>
</dbReference>
<keyword evidence="10" id="KW-1185">Reference proteome</keyword>
<evidence type="ECO:0000313" key="9">
    <source>
        <dbReference type="Ensembl" id="ENSAPOP00000007335.1"/>
    </source>
</evidence>
<comment type="similarity">
    <text evidence="2">Belongs to the guanylin family.</text>
</comment>
<evidence type="ECO:0000313" key="10">
    <source>
        <dbReference type="Proteomes" id="UP000257200"/>
    </source>
</evidence>
<evidence type="ECO:0000256" key="6">
    <source>
        <dbReference type="ARBA" id="ARBA00037765"/>
    </source>
</evidence>
<dbReference type="SUPFAM" id="SSF89890">
    <property type="entry name" value="Proguanylin"/>
    <property type="match status" value="1"/>
</dbReference>
<dbReference type="Ensembl" id="ENSAPOT00000005106.1">
    <property type="protein sequence ID" value="ENSAPOP00000007335.1"/>
    <property type="gene ID" value="ENSAPOG00000009314.1"/>
</dbReference>
<keyword evidence="4 8" id="KW-0732">Signal</keyword>
<evidence type="ECO:0000256" key="8">
    <source>
        <dbReference type="SAM" id="SignalP"/>
    </source>
</evidence>
<name>A0A3Q1FKG7_9TELE</name>
<dbReference type="STRING" id="80966.ENSAPOP00000007335"/>
<comment type="function">
    <text evidence="6">Endogenous activator of intestinal guanylate cyclase. It stimulates this enzyme through the same receptor binding region as the heat-stable enterotoxins. May be a potent physiological regulator of intestinal fluid and electrolyte transport. May be an autocrine/paracrine regulator of intestinal salt and water transport.</text>
</comment>
<keyword evidence="3" id="KW-0964">Secreted</keyword>
<dbReference type="GeneTree" id="ENSGT00940000177237"/>
<dbReference type="PRINTS" id="PR00774">
    <property type="entry name" value="GUANYLIN"/>
</dbReference>
<dbReference type="AlphaFoldDB" id="A0A3Q1FKG7"/>